<dbReference type="Proteomes" id="UP000315082">
    <property type="component" value="Chromosome"/>
</dbReference>
<keyword evidence="2" id="KW-1185">Reference proteome</keyword>
<dbReference type="EMBL" id="CP036348">
    <property type="protein sequence ID" value="QDV70314.1"/>
    <property type="molecule type" value="Genomic_DNA"/>
</dbReference>
<dbReference type="KEGG" id="rcf:Poly24_40350"/>
<accession>A0A518JXP6</accession>
<organism evidence="1 2">
    <name type="scientific">Rosistilla carotiformis</name>
    <dbReference type="NCBI Taxonomy" id="2528017"/>
    <lineage>
        <taxon>Bacteria</taxon>
        <taxon>Pseudomonadati</taxon>
        <taxon>Planctomycetota</taxon>
        <taxon>Planctomycetia</taxon>
        <taxon>Pirellulales</taxon>
        <taxon>Pirellulaceae</taxon>
        <taxon>Rosistilla</taxon>
    </lineage>
</organism>
<proteinExistence type="predicted"/>
<sequence length="172" mass="19188">MMMCPRKYQIERSGRESCHRGRRSLILAPPHRPEHGRQSLDASLRPIVPTCLGKILPVPPRWLLVCWASNLHGAACRSRTPRSGPAIRGRAIDHHCPARREPATWRLENCVQRQLFRSRKRYACGAAAPSGNWPPTATYCLATSSTVCWICCSECSEVMKNRKRAAASSTAG</sequence>
<reference evidence="1 2" key="1">
    <citation type="submission" date="2019-02" db="EMBL/GenBank/DDBJ databases">
        <title>Deep-cultivation of Planctomycetes and their phenomic and genomic characterization uncovers novel biology.</title>
        <authorList>
            <person name="Wiegand S."/>
            <person name="Jogler M."/>
            <person name="Boedeker C."/>
            <person name="Pinto D."/>
            <person name="Vollmers J."/>
            <person name="Rivas-Marin E."/>
            <person name="Kohn T."/>
            <person name="Peeters S.H."/>
            <person name="Heuer A."/>
            <person name="Rast P."/>
            <person name="Oberbeckmann S."/>
            <person name="Bunk B."/>
            <person name="Jeske O."/>
            <person name="Meyerdierks A."/>
            <person name="Storesund J.E."/>
            <person name="Kallscheuer N."/>
            <person name="Luecker S."/>
            <person name="Lage O.M."/>
            <person name="Pohl T."/>
            <person name="Merkel B.J."/>
            <person name="Hornburger P."/>
            <person name="Mueller R.-W."/>
            <person name="Bruemmer F."/>
            <person name="Labrenz M."/>
            <person name="Spormann A.M."/>
            <person name="Op den Camp H."/>
            <person name="Overmann J."/>
            <person name="Amann R."/>
            <person name="Jetten M.S.M."/>
            <person name="Mascher T."/>
            <person name="Medema M.H."/>
            <person name="Devos D.P."/>
            <person name="Kaster A.-K."/>
            <person name="Ovreas L."/>
            <person name="Rohde M."/>
            <person name="Galperin M.Y."/>
            <person name="Jogler C."/>
        </authorList>
    </citation>
    <scope>NUCLEOTIDE SEQUENCE [LARGE SCALE GENOMIC DNA]</scope>
    <source>
        <strain evidence="1 2">Poly24</strain>
    </source>
</reference>
<protein>
    <submittedName>
        <fullName evidence="1">Uncharacterized protein</fullName>
    </submittedName>
</protein>
<dbReference type="AlphaFoldDB" id="A0A518JXP6"/>
<name>A0A518JXP6_9BACT</name>
<evidence type="ECO:0000313" key="2">
    <source>
        <dbReference type="Proteomes" id="UP000315082"/>
    </source>
</evidence>
<evidence type="ECO:0000313" key="1">
    <source>
        <dbReference type="EMBL" id="QDV70314.1"/>
    </source>
</evidence>
<gene>
    <name evidence="1" type="ORF">Poly24_40350</name>
</gene>